<feature type="transmembrane region" description="Helical" evidence="7">
    <location>
        <begin position="326"/>
        <end position="347"/>
    </location>
</feature>
<comment type="cofactor">
    <cofactor evidence="6">
        <name>Zn(2+)</name>
        <dbReference type="ChEBI" id="CHEBI:29105"/>
    </cofactor>
    <text evidence="6">Binds 1 zinc ion per subunit.</text>
</comment>
<organism evidence="10 11">
    <name type="scientific">Aquipuribacter nitratireducens</name>
    <dbReference type="NCBI Taxonomy" id="650104"/>
    <lineage>
        <taxon>Bacteria</taxon>
        <taxon>Bacillati</taxon>
        <taxon>Actinomycetota</taxon>
        <taxon>Actinomycetes</taxon>
        <taxon>Micrococcales</taxon>
        <taxon>Intrasporangiaceae</taxon>
        <taxon>Aquipuribacter</taxon>
    </lineage>
</organism>
<dbReference type="RefSeq" id="WP_340271708.1">
    <property type="nucleotide sequence ID" value="NZ_JBBEOG010000015.1"/>
</dbReference>
<evidence type="ECO:0000256" key="2">
    <source>
        <dbReference type="ARBA" id="ARBA00022723"/>
    </source>
</evidence>
<feature type="transmembrane region" description="Helical" evidence="7">
    <location>
        <begin position="107"/>
        <end position="128"/>
    </location>
</feature>
<name>A0ABW0GVW9_9MICO</name>
<dbReference type="EC" id="3.4.24.-" evidence="10"/>
<dbReference type="Pfam" id="PF16491">
    <property type="entry name" value="Peptidase_M48_N"/>
    <property type="match status" value="1"/>
</dbReference>
<keyword evidence="2" id="KW-0479">Metal-binding</keyword>
<evidence type="ECO:0000256" key="4">
    <source>
        <dbReference type="ARBA" id="ARBA00022833"/>
    </source>
</evidence>
<comment type="caution">
    <text evidence="10">The sequence shown here is derived from an EMBL/GenBank/DDBJ whole genome shotgun (WGS) entry which is preliminary data.</text>
</comment>
<evidence type="ECO:0000256" key="1">
    <source>
        <dbReference type="ARBA" id="ARBA00022670"/>
    </source>
</evidence>
<accession>A0ABW0GVW9</accession>
<feature type="transmembrane region" description="Helical" evidence="7">
    <location>
        <begin position="148"/>
        <end position="174"/>
    </location>
</feature>
<evidence type="ECO:0000256" key="6">
    <source>
        <dbReference type="RuleBase" id="RU003983"/>
    </source>
</evidence>
<reference evidence="11" key="1">
    <citation type="journal article" date="2019" name="Int. J. Syst. Evol. Microbiol.">
        <title>The Global Catalogue of Microorganisms (GCM) 10K type strain sequencing project: providing services to taxonomists for standard genome sequencing and annotation.</title>
        <authorList>
            <consortium name="The Broad Institute Genomics Platform"/>
            <consortium name="The Broad Institute Genome Sequencing Center for Infectious Disease"/>
            <person name="Wu L."/>
            <person name="Ma J."/>
        </authorList>
    </citation>
    <scope>NUCLEOTIDE SEQUENCE [LARGE SCALE GENOMIC DNA]</scope>
    <source>
        <strain evidence="11">CCUG 43114</strain>
    </source>
</reference>
<evidence type="ECO:0000259" key="8">
    <source>
        <dbReference type="Pfam" id="PF01435"/>
    </source>
</evidence>
<evidence type="ECO:0000256" key="3">
    <source>
        <dbReference type="ARBA" id="ARBA00022801"/>
    </source>
</evidence>
<evidence type="ECO:0000313" key="11">
    <source>
        <dbReference type="Proteomes" id="UP001596122"/>
    </source>
</evidence>
<keyword evidence="4 6" id="KW-0862">Zinc</keyword>
<feature type="domain" description="Peptidase M48" evidence="8">
    <location>
        <begin position="218"/>
        <end position="415"/>
    </location>
</feature>
<comment type="similarity">
    <text evidence="6">Belongs to the peptidase M48 family.</text>
</comment>
<keyword evidence="3 6" id="KW-0378">Hydrolase</keyword>
<gene>
    <name evidence="10" type="ORF">ACFPJ6_16205</name>
</gene>
<keyword evidence="11" id="KW-1185">Reference proteome</keyword>
<dbReference type="Proteomes" id="UP001596122">
    <property type="component" value="Unassembled WGS sequence"/>
</dbReference>
<feature type="transmembrane region" description="Helical" evidence="7">
    <location>
        <begin position="299"/>
        <end position="319"/>
    </location>
</feature>
<feature type="transmembrane region" description="Helical" evidence="7">
    <location>
        <begin position="181"/>
        <end position="204"/>
    </location>
</feature>
<dbReference type="Pfam" id="PF01435">
    <property type="entry name" value="Peptidase_M48"/>
    <property type="match status" value="1"/>
</dbReference>
<dbReference type="InterPro" id="IPR001915">
    <property type="entry name" value="Peptidase_M48"/>
</dbReference>
<dbReference type="PANTHER" id="PTHR10120">
    <property type="entry name" value="CAAX PRENYL PROTEASE 1"/>
    <property type="match status" value="1"/>
</dbReference>
<keyword evidence="1 6" id="KW-0645">Protease</keyword>
<dbReference type="GO" id="GO:0008237">
    <property type="term" value="F:metallopeptidase activity"/>
    <property type="evidence" value="ECO:0007669"/>
    <property type="project" value="UniProtKB-KW"/>
</dbReference>
<feature type="domain" description="CAAX prenyl protease 1 N-terminal" evidence="9">
    <location>
        <begin position="89"/>
        <end position="209"/>
    </location>
</feature>
<keyword evidence="7" id="KW-1133">Transmembrane helix</keyword>
<feature type="transmembrane region" description="Helical" evidence="7">
    <location>
        <begin position="69"/>
        <end position="87"/>
    </location>
</feature>
<dbReference type="Gene3D" id="3.30.2010.10">
    <property type="entry name" value="Metalloproteases ('zincins'), catalytic domain"/>
    <property type="match status" value="1"/>
</dbReference>
<proteinExistence type="inferred from homology"/>
<dbReference type="EMBL" id="JBHSLD010000015">
    <property type="protein sequence ID" value="MFC5382311.1"/>
    <property type="molecule type" value="Genomic_DNA"/>
</dbReference>
<keyword evidence="7" id="KW-0812">Transmembrane</keyword>
<evidence type="ECO:0000259" key="9">
    <source>
        <dbReference type="Pfam" id="PF16491"/>
    </source>
</evidence>
<protein>
    <submittedName>
        <fullName evidence="10">M48 family metalloprotease</fullName>
        <ecNumber evidence="10">3.4.24.-</ecNumber>
    </submittedName>
</protein>
<evidence type="ECO:0000256" key="5">
    <source>
        <dbReference type="ARBA" id="ARBA00023049"/>
    </source>
</evidence>
<evidence type="ECO:0000313" key="10">
    <source>
        <dbReference type="EMBL" id="MFC5382311.1"/>
    </source>
</evidence>
<evidence type="ECO:0000256" key="7">
    <source>
        <dbReference type="SAM" id="Phobius"/>
    </source>
</evidence>
<dbReference type="InterPro" id="IPR032456">
    <property type="entry name" value="Peptidase_M48_N"/>
</dbReference>
<feature type="transmembrane region" description="Helical" evidence="7">
    <location>
        <begin position="16"/>
        <end position="38"/>
    </location>
</feature>
<keyword evidence="5 6" id="KW-0482">Metalloprotease</keyword>
<keyword evidence="7" id="KW-0472">Membrane</keyword>
<sequence length="420" mass="43891">MSRPPTVRPAAGPPPGLLVGAAVAIALAVLAVVLLTPWTSAPRPPVDGTAGLPPEVVADARALASRLRLPALTSLATTVVALGLLVVTRPGRSLLRTLRRRTPGRVVLPTLVVGVVVLAVEGLVRVPFAVWQERVRVAEGLSVRPPGVFAQDLATAWLLRSVPALLAVLLVVLLARRLPRWWPGVVAAIAAFFVVGASLLYPVVVEPRFASFEDLPDGPLRVEVLDVAARAGAPVRDVLVSDASTRTTTLNAYVSGLGPTRRLVLQDTLLARFDDEEVRAVVAHEAAHAAARDLVRGTVVGTAATTAAVLLLGVVAVTVGARTGRAVGGASAAGPLVLALVVVPHLATPVESLVSRQVERAADRRAVEITGDGAAYADMIRTLTVVNRSDPSPPQALQWWFGSHPTPAERTTTAERAALR</sequence>